<dbReference type="InterPro" id="IPR050902">
    <property type="entry name" value="ABC_Transporter_SBP"/>
</dbReference>
<evidence type="ECO:0000259" key="2">
    <source>
        <dbReference type="PROSITE" id="PS50983"/>
    </source>
</evidence>
<dbReference type="Pfam" id="PF01497">
    <property type="entry name" value="Peripla_BP_2"/>
    <property type="match status" value="1"/>
</dbReference>
<dbReference type="Proteomes" id="UP000831684">
    <property type="component" value="Plasmid pB"/>
</dbReference>
<keyword evidence="3" id="KW-0614">Plasmid</keyword>
<dbReference type="InterPro" id="IPR006311">
    <property type="entry name" value="TAT_signal"/>
</dbReference>
<protein>
    <submittedName>
        <fullName evidence="3">ABC transporter substrate-binding protein</fullName>
    </submittedName>
</protein>
<feature type="domain" description="Fe/B12 periplasmic-binding" evidence="2">
    <location>
        <begin position="48"/>
        <end position="339"/>
    </location>
</feature>
<dbReference type="PROSITE" id="PS50983">
    <property type="entry name" value="FE_B12_PBP"/>
    <property type="match status" value="1"/>
</dbReference>
<reference evidence="3" key="1">
    <citation type="submission" date="2021-09" db="EMBL/GenBank/DDBJ databases">
        <title>Network and meta-omics reveal the key degrader and cooperation patterns in an efficient 1,4-dioxane-degrading microbial community.</title>
        <authorList>
            <person name="Dai C."/>
        </authorList>
    </citation>
    <scope>NUCLEOTIDE SEQUENCE</scope>
    <source>
        <strain evidence="3">ZM13</strain>
        <plasmid evidence="3">pB</plasmid>
    </source>
</reference>
<dbReference type="KEGG" id="apol:K9D25_23045"/>
<geneLocation type="plasmid" evidence="3 4">
    <name>pB</name>
</geneLocation>
<evidence type="ECO:0000313" key="4">
    <source>
        <dbReference type="Proteomes" id="UP000831684"/>
    </source>
</evidence>
<evidence type="ECO:0000256" key="1">
    <source>
        <dbReference type="SAM" id="SignalP"/>
    </source>
</evidence>
<organism evidence="3 4">
    <name type="scientific">Ancylobacter polymorphus</name>
    <dbReference type="NCBI Taxonomy" id="223390"/>
    <lineage>
        <taxon>Bacteria</taxon>
        <taxon>Pseudomonadati</taxon>
        <taxon>Pseudomonadota</taxon>
        <taxon>Alphaproteobacteria</taxon>
        <taxon>Hyphomicrobiales</taxon>
        <taxon>Xanthobacteraceae</taxon>
        <taxon>Ancylobacter</taxon>
    </lineage>
</organism>
<proteinExistence type="predicted"/>
<evidence type="ECO:0000313" key="3">
    <source>
        <dbReference type="EMBL" id="UOK73533.1"/>
    </source>
</evidence>
<dbReference type="RefSeq" id="WP_244451152.1">
    <property type="nucleotide sequence ID" value="NZ_CP083241.1"/>
</dbReference>
<dbReference type="Gene3D" id="3.40.50.1980">
    <property type="entry name" value="Nitrogenase molybdenum iron protein domain"/>
    <property type="match status" value="2"/>
</dbReference>
<dbReference type="EMBL" id="CP083241">
    <property type="protein sequence ID" value="UOK73533.1"/>
    <property type="molecule type" value="Genomic_DNA"/>
</dbReference>
<accession>A0A9E7AC63</accession>
<gene>
    <name evidence="3" type="ORF">K9D25_23045</name>
</gene>
<sequence>MQGISRRRLLSGTFAGLALSALPAAAVPSVRITDMLGRSLTLPAPPQRIVLMDARDAVTIALLDPDPMRRIAGWAAPEVLDSDVLLAALKAKAGRDIPVIGGLAPGSVSVERIVALKPDLVVTTRNAESSNGESAAQLAAFGIPVVFSDSASSGIGRNGSDDLAAVLRMWGRLLGREQQADRLLTFLTGRFAAVAACIEGAPARKVYLEVQSTYDDCCWAAGRMVWGELLALAGGRNLDAATAPWFQKLHVEQLIAEQPDVYVAAGGAFAKGTRPPIAPGLSADAARNGLAPLTVRAGMDLLTAVRDRRVYGVWTGLVAIRPLNILFVERMATWLHPERCGAIHPDQTLDELNRRFLSVPVAMPLWVSLASS</sequence>
<feature type="signal peptide" evidence="1">
    <location>
        <begin position="1"/>
        <end position="26"/>
    </location>
</feature>
<dbReference type="AlphaFoldDB" id="A0A9E7AC63"/>
<keyword evidence="1" id="KW-0732">Signal</keyword>
<dbReference type="InterPro" id="IPR002491">
    <property type="entry name" value="ABC_transptr_periplasmic_BD"/>
</dbReference>
<feature type="chain" id="PRO_5039396272" evidence="1">
    <location>
        <begin position="27"/>
        <end position="372"/>
    </location>
</feature>
<name>A0A9E7AC63_9HYPH</name>
<dbReference type="PANTHER" id="PTHR30535:SF34">
    <property type="entry name" value="MOLYBDATE-BINDING PROTEIN MOLA"/>
    <property type="match status" value="1"/>
</dbReference>
<dbReference type="PROSITE" id="PS51318">
    <property type="entry name" value="TAT"/>
    <property type="match status" value="1"/>
</dbReference>
<dbReference type="SUPFAM" id="SSF53807">
    <property type="entry name" value="Helical backbone' metal receptor"/>
    <property type="match status" value="1"/>
</dbReference>
<dbReference type="PANTHER" id="PTHR30535">
    <property type="entry name" value="VITAMIN B12-BINDING PROTEIN"/>
    <property type="match status" value="1"/>
</dbReference>